<accession>A0A5A7UNI1</accession>
<comment type="caution">
    <text evidence="1">The sequence shown here is derived from an EMBL/GenBank/DDBJ whole genome shotgun (WGS) entry which is preliminary data.</text>
</comment>
<evidence type="ECO:0000313" key="2">
    <source>
        <dbReference type="Proteomes" id="UP000321393"/>
    </source>
</evidence>
<reference evidence="1 2" key="1">
    <citation type="submission" date="2019-08" db="EMBL/GenBank/DDBJ databases">
        <title>Draft genome sequences of two oriental melons (Cucumis melo L. var makuwa).</title>
        <authorList>
            <person name="Kwon S.-Y."/>
        </authorList>
    </citation>
    <scope>NUCLEOTIDE SEQUENCE [LARGE SCALE GENOMIC DNA]</scope>
    <source>
        <strain evidence="2">cv. SW 3</strain>
        <tissue evidence="1">Leaf</tissue>
    </source>
</reference>
<evidence type="ECO:0000313" key="1">
    <source>
        <dbReference type="EMBL" id="KAA0056648.1"/>
    </source>
</evidence>
<dbReference type="PANTHER" id="PTHR11439">
    <property type="entry name" value="GAG-POL-RELATED RETROTRANSPOSON"/>
    <property type="match status" value="1"/>
</dbReference>
<dbReference type="EMBL" id="SSTE01007373">
    <property type="protein sequence ID" value="KAA0056648.1"/>
    <property type="molecule type" value="Genomic_DNA"/>
</dbReference>
<organism evidence="1 2">
    <name type="scientific">Cucumis melo var. makuwa</name>
    <name type="common">Oriental melon</name>
    <dbReference type="NCBI Taxonomy" id="1194695"/>
    <lineage>
        <taxon>Eukaryota</taxon>
        <taxon>Viridiplantae</taxon>
        <taxon>Streptophyta</taxon>
        <taxon>Embryophyta</taxon>
        <taxon>Tracheophyta</taxon>
        <taxon>Spermatophyta</taxon>
        <taxon>Magnoliopsida</taxon>
        <taxon>eudicotyledons</taxon>
        <taxon>Gunneridae</taxon>
        <taxon>Pentapetalae</taxon>
        <taxon>rosids</taxon>
        <taxon>fabids</taxon>
        <taxon>Cucurbitales</taxon>
        <taxon>Cucurbitaceae</taxon>
        <taxon>Benincaseae</taxon>
        <taxon>Cucumis</taxon>
    </lineage>
</organism>
<gene>
    <name evidence="1" type="ORF">E6C27_scaffold288G001790</name>
</gene>
<protein>
    <submittedName>
        <fullName evidence="1">Polyprotein</fullName>
    </submittedName>
</protein>
<proteinExistence type="predicted"/>
<dbReference type="PANTHER" id="PTHR11439:SF483">
    <property type="entry name" value="PEPTIDE SYNTHASE GLIP-LIKE, PUTATIVE (AFU_ORTHOLOGUE AFUA_3G12920)-RELATED"/>
    <property type="match status" value="1"/>
</dbReference>
<name>A0A5A7UNI1_CUCMM</name>
<sequence length="118" mass="12932">MEDCKLIARLPVNFKISSNMSPSGEGERIEMSRVLCFDSGKFNVCHDMILRYIKRSIGVGLCNGGTNFSIKGYIYSDYAGDLNKSKSTIGYVFILASSVVSEVSKLQLVVAMSTTEAK</sequence>
<dbReference type="STRING" id="1194695.A0A5A7UNI1"/>
<dbReference type="AlphaFoldDB" id="A0A5A7UNI1"/>
<dbReference type="Proteomes" id="UP000321393">
    <property type="component" value="Unassembled WGS sequence"/>
</dbReference>